<keyword evidence="1" id="KW-1133">Transmembrane helix</keyword>
<evidence type="ECO:0000313" key="2">
    <source>
        <dbReference type="EMBL" id="TCG07607.1"/>
    </source>
</evidence>
<name>A0A4R0XJS6_9BURK</name>
<feature type="transmembrane region" description="Helical" evidence="1">
    <location>
        <begin position="70"/>
        <end position="89"/>
    </location>
</feature>
<feature type="transmembrane region" description="Helical" evidence="1">
    <location>
        <begin position="39"/>
        <end position="58"/>
    </location>
</feature>
<accession>A0A4R0XJS6</accession>
<evidence type="ECO:0000313" key="3">
    <source>
        <dbReference type="Proteomes" id="UP000294200"/>
    </source>
</evidence>
<sequence>MAKREATRSKRPLHPYLVLVAAVLLPGAGQVINGMPTRALIMMFFMLSLGFVTMQLAAPERSFAGRHAGGLFVYAIAVMDAYFIARFRWEMFRNRAVA</sequence>
<dbReference type="EMBL" id="MWML01000060">
    <property type="protein sequence ID" value="TCG07607.1"/>
    <property type="molecule type" value="Genomic_DNA"/>
</dbReference>
<organism evidence="2 3">
    <name type="scientific">Paraburkholderia steynii</name>
    <dbReference type="NCBI Taxonomy" id="1245441"/>
    <lineage>
        <taxon>Bacteria</taxon>
        <taxon>Pseudomonadati</taxon>
        <taxon>Pseudomonadota</taxon>
        <taxon>Betaproteobacteria</taxon>
        <taxon>Burkholderiales</taxon>
        <taxon>Burkholderiaceae</taxon>
        <taxon>Paraburkholderia</taxon>
    </lineage>
</organism>
<dbReference type="AlphaFoldDB" id="A0A4R0XJS6"/>
<keyword evidence="1" id="KW-0812">Transmembrane</keyword>
<evidence type="ECO:0000256" key="1">
    <source>
        <dbReference type="SAM" id="Phobius"/>
    </source>
</evidence>
<gene>
    <name evidence="2" type="ORF">BZM27_18040</name>
</gene>
<protein>
    <submittedName>
        <fullName evidence="2">Uncharacterized protein</fullName>
    </submittedName>
</protein>
<keyword evidence="1" id="KW-0472">Membrane</keyword>
<dbReference type="Proteomes" id="UP000294200">
    <property type="component" value="Unassembled WGS sequence"/>
</dbReference>
<proteinExistence type="predicted"/>
<reference evidence="2 3" key="1">
    <citation type="submission" date="2017-02" db="EMBL/GenBank/DDBJ databases">
        <title>Paraburkholderia sophoroidis sp. nov. and Paraburkholderia steynii sp. nov. rhizobial symbionts of the fynbos legume Hypocalyptus sophoroides.</title>
        <authorList>
            <person name="Steenkamp E.T."/>
            <person name="Beukes C.W."/>
            <person name="Van Zyl E."/>
            <person name="Avontuur J."/>
            <person name="Chan W.Y."/>
            <person name="Hassen A."/>
            <person name="Palmer M."/>
            <person name="Mthombeni L."/>
            <person name="Phalane F."/>
            <person name="Sereme K."/>
            <person name="Venter S.N."/>
        </authorList>
    </citation>
    <scope>NUCLEOTIDE SEQUENCE [LARGE SCALE GENOMIC DNA]</scope>
    <source>
        <strain evidence="2 3">HC1.1ba</strain>
    </source>
</reference>
<keyword evidence="3" id="KW-1185">Reference proteome</keyword>
<comment type="caution">
    <text evidence="2">The sequence shown here is derived from an EMBL/GenBank/DDBJ whole genome shotgun (WGS) entry which is preliminary data.</text>
</comment>